<dbReference type="NCBIfam" id="TIGR04108">
    <property type="entry name" value="HutX"/>
    <property type="match status" value="1"/>
</dbReference>
<keyword evidence="2" id="KW-1185">Reference proteome</keyword>
<dbReference type="PIRSF" id="PIRSF030840">
    <property type="entry name" value="DUF1008"/>
    <property type="match status" value="1"/>
</dbReference>
<evidence type="ECO:0000313" key="2">
    <source>
        <dbReference type="Proteomes" id="UP000461162"/>
    </source>
</evidence>
<dbReference type="SUPFAM" id="SSF144064">
    <property type="entry name" value="Heme iron utilization protein-like"/>
    <property type="match status" value="1"/>
</dbReference>
<reference evidence="1 2" key="1">
    <citation type="submission" date="2019-11" db="EMBL/GenBank/DDBJ databases">
        <title>Pseudodesulfovibrio alkaliphilus, sp. nov., an alkaliphilic sulfate-reducing bacteria from mud volcano of Taman peninsula, Russia.</title>
        <authorList>
            <person name="Frolova A."/>
            <person name="Merkel A.Y."/>
            <person name="Slobodkin A.I."/>
        </authorList>
    </citation>
    <scope>NUCLEOTIDE SEQUENCE [LARGE SCALE GENOMIC DNA]</scope>
    <source>
        <strain evidence="1 2">F-1</strain>
    </source>
</reference>
<accession>A0A7K1KRC9</accession>
<dbReference type="InterPro" id="IPR010413">
    <property type="entry name" value="HutX-like"/>
</dbReference>
<organism evidence="1 2">
    <name type="scientific">Pseudodesulfovibrio alkaliphilus</name>
    <dbReference type="NCBI Taxonomy" id="2661613"/>
    <lineage>
        <taxon>Bacteria</taxon>
        <taxon>Pseudomonadati</taxon>
        <taxon>Thermodesulfobacteriota</taxon>
        <taxon>Desulfovibrionia</taxon>
        <taxon>Desulfovibrionales</taxon>
        <taxon>Desulfovibrionaceae</taxon>
    </lineage>
</organism>
<gene>
    <name evidence="1" type="primary">hutX</name>
    <name evidence="1" type="ORF">GKC30_12825</name>
</gene>
<sequence>MTAQSSLRQLIRERIAENPSTMTDALARELSISEAEVVRCLPDEMWTEAPTEEFQTIWKTMTGWERITFIARNPGAVVEVSGTLPDGSPGHGMFNLTDSSNPLRGHLMINRLGSILLVSKPFFKLESHSVQFFDTEGEPMFAVYVGRDEKRTLLPSVLEGFMALRDRYATQEAR</sequence>
<comment type="caution">
    <text evidence="1">The sequence shown here is derived from an EMBL/GenBank/DDBJ whole genome shotgun (WGS) entry which is preliminary data.</text>
</comment>
<dbReference type="EMBL" id="WODC01000009">
    <property type="protein sequence ID" value="MUM78520.1"/>
    <property type="molecule type" value="Genomic_DNA"/>
</dbReference>
<dbReference type="CDD" id="cd16829">
    <property type="entry name" value="ChuX_HutX-like"/>
    <property type="match status" value="1"/>
</dbReference>
<dbReference type="Proteomes" id="UP000461162">
    <property type="component" value="Unassembled WGS sequence"/>
</dbReference>
<name>A0A7K1KRC9_9BACT</name>
<dbReference type="RefSeq" id="WP_155935341.1">
    <property type="nucleotide sequence ID" value="NZ_WODC01000009.1"/>
</dbReference>
<dbReference type="Gene3D" id="3.40.1570.10">
    <property type="entry name" value="HemS/ChuS/ChuX like domains"/>
    <property type="match status" value="1"/>
</dbReference>
<dbReference type="Pfam" id="PF06228">
    <property type="entry name" value="ChuX_HutX"/>
    <property type="match status" value="1"/>
</dbReference>
<proteinExistence type="predicted"/>
<evidence type="ECO:0000313" key="1">
    <source>
        <dbReference type="EMBL" id="MUM78520.1"/>
    </source>
</evidence>
<dbReference type="AlphaFoldDB" id="A0A7K1KRC9"/>
<protein>
    <submittedName>
        <fullName evidence="1">Heme utilization cystosolic carrier protein HutX</fullName>
    </submittedName>
</protein>
<dbReference type="InterPro" id="IPR053733">
    <property type="entry name" value="Heme_Transport_Util_sf"/>
</dbReference>